<organism evidence="1 2">
    <name type="scientific">Streptomyces prasinus</name>
    <dbReference type="NCBI Taxonomy" id="67345"/>
    <lineage>
        <taxon>Bacteria</taxon>
        <taxon>Bacillati</taxon>
        <taxon>Actinomycetota</taxon>
        <taxon>Actinomycetes</taxon>
        <taxon>Kitasatosporales</taxon>
        <taxon>Streptomycetaceae</taxon>
        <taxon>Streptomyces</taxon>
    </lineage>
</organism>
<dbReference type="GeneID" id="95535940"/>
<dbReference type="RefSeq" id="WP_055606803.1">
    <property type="nucleotide sequence ID" value="NZ_CP023697.1"/>
</dbReference>
<dbReference type="Proteomes" id="UP000326041">
    <property type="component" value="Chromosome"/>
</dbReference>
<evidence type="ECO:0000313" key="2">
    <source>
        <dbReference type="Proteomes" id="UP000326041"/>
    </source>
</evidence>
<reference evidence="1 2" key="1">
    <citation type="submission" date="2017-09" db="EMBL/GenBank/DDBJ databases">
        <authorList>
            <person name="Lee N."/>
            <person name="Cho B.-K."/>
        </authorList>
    </citation>
    <scope>NUCLEOTIDE SEQUENCE [LARGE SCALE GENOMIC DNA]</scope>
    <source>
        <strain evidence="1 2">ATCC 13879</strain>
    </source>
</reference>
<keyword evidence="2" id="KW-1185">Reference proteome</keyword>
<evidence type="ECO:0000313" key="1">
    <source>
        <dbReference type="EMBL" id="QEV06867.1"/>
    </source>
</evidence>
<proteinExistence type="predicted"/>
<gene>
    <name evidence="1" type="ORF">CP972_15480</name>
</gene>
<accession>A0ABX6AYX7</accession>
<protein>
    <recommendedName>
        <fullName evidence="3">Recombinase domain-containing protein</fullName>
    </recommendedName>
</protein>
<evidence type="ECO:0008006" key="3">
    <source>
        <dbReference type="Google" id="ProtNLM"/>
    </source>
</evidence>
<sequence length="405" mass="45424">MSTSEIGYRVARRGDVALGAGMLWRIEAESRGRREAGDRPALQEVLFCVRADLVDGVQVDSWEDLGGPITRALVYEEMRACHASLVVGGKSMALDDSLPGVRQDVHDQVRAACAALRRLVPRQEGKHSHLDIGRGLSTNEVVRLAHKLHVGFQLTLPQTAEFLNQAGYYWWGPQGEQSYNKQKVHRLLEGSVWDEDRPRTVDGERIRAGERSHQISLGVFDAVLVYEADSDEDYAARVREVQEIAKRYERGIAVPFSPGTAGFGLMDLLQWMTTSVPIASLYVADSSVFVDELEREVVYAWVQQFGLRVFEADEAVPLIAEERSVIREVVKTYAALRMHDSCTVSESSRSIEHARVWARHLKNEGSFSLEEIARRLRLEAIPTRKRRGGWSRSAVRELLSAEAAS</sequence>
<name>A0ABX6AYX7_9ACTN</name>
<dbReference type="EMBL" id="CP023697">
    <property type="protein sequence ID" value="QEV06867.1"/>
    <property type="molecule type" value="Genomic_DNA"/>
</dbReference>